<evidence type="ECO:0000256" key="3">
    <source>
        <dbReference type="ARBA" id="ARBA00022525"/>
    </source>
</evidence>
<dbReference type="Pfam" id="PF00082">
    <property type="entry name" value="Peptidase_S8"/>
    <property type="match status" value="1"/>
</dbReference>
<feature type="domain" description="Bacterial Ig" evidence="11">
    <location>
        <begin position="720"/>
        <end position="795"/>
    </location>
</feature>
<dbReference type="InterPro" id="IPR022398">
    <property type="entry name" value="Peptidase_S8_His-AS"/>
</dbReference>
<dbReference type="InterPro" id="IPR036852">
    <property type="entry name" value="Peptidase_S8/S53_dom_sf"/>
</dbReference>
<evidence type="ECO:0000256" key="8">
    <source>
        <dbReference type="SAM" id="SignalP"/>
    </source>
</evidence>
<dbReference type="PANTHER" id="PTHR43806">
    <property type="entry name" value="PEPTIDASE S8"/>
    <property type="match status" value="1"/>
</dbReference>
<keyword evidence="13" id="KW-1185">Reference proteome</keyword>
<keyword evidence="8" id="KW-0732">Signal</keyword>
<feature type="domain" description="Peptidase S8/S53" evidence="9">
    <location>
        <begin position="125"/>
        <end position="368"/>
    </location>
</feature>
<dbReference type="Gene3D" id="2.60.40.10">
    <property type="entry name" value="Immunoglobulins"/>
    <property type="match status" value="7"/>
</dbReference>
<accession>A0ABT6R7W5</accession>
<feature type="domain" description="Bacterial Ig" evidence="11">
    <location>
        <begin position="634"/>
        <end position="714"/>
    </location>
</feature>
<dbReference type="InterPro" id="IPR015500">
    <property type="entry name" value="Peptidase_S8_subtilisin-rel"/>
</dbReference>
<gene>
    <name evidence="12" type="ORF">QK289_15395</name>
</gene>
<feature type="chain" id="PRO_5045369097" evidence="8">
    <location>
        <begin position="26"/>
        <end position="1028"/>
    </location>
</feature>
<evidence type="ECO:0000256" key="1">
    <source>
        <dbReference type="ARBA" id="ARBA00004613"/>
    </source>
</evidence>
<feature type="domain" description="Pesticidal crystal protein Cry22Aa Ig-like" evidence="10">
    <location>
        <begin position="801"/>
        <end position="871"/>
    </location>
</feature>
<evidence type="ECO:0000259" key="9">
    <source>
        <dbReference type="Pfam" id="PF00082"/>
    </source>
</evidence>
<keyword evidence="5 7" id="KW-0378">Hydrolase</keyword>
<feature type="active site" description="Charge relay system" evidence="7">
    <location>
        <position position="320"/>
    </location>
</feature>
<sequence>MKAYYSGLILAAGVTFLGWNHTVSATEQEQAKRVIVQVKGTDTGDIEGDVVSSKRDRKQTIIQVDVPIGQSTSSFIKELKKDDNVILVEEDQLLNLTYSPNDYYFYAQYHHQNIQSSEVWNRTMGADVTVAILDNGIDLNHEDLTGKIVNPYDVVYDSPYTLSMGDHGTHVAGIVGSSINNYSGGVGVAPSASIMPIDVFAGTSAYTSDVIEGVYRAVDYGAHVINMSLGNYYYSSFFQDAINYAYNRDVVVVAAAGNDATSATHYPSSYNHVISVGSTTEYDTLSYFSNYGTDVDITAPGSYIYSTTAHNGYDYYSGTSMASPVVAGVAALVKSSEPNLSADDITDRLTSTADDLGSSGRDDYYGSGRVNAKSALKIRQVDALSIDEFSDASDEITGTVPSGNGLGSVLVFDTWGSTIGSAEYLYGGESFTVHVPRYAAGTKLKAAFYDYNGGHSPFTEIIVTDRTAPNKPIVNEVADSSIKVTGTTEKSATVILQKNNEEMRRAMADETGAFTMMIDEQPSGERLTFISQDEAGNTSDGTTVTVLDKTAPNPPSVETVTDANDTVKGKTEPGSMVTVKAGTSILGQSRVKEDGTYAVTIGKQPAGTLLSITSTDIAGNVSQASSTKVIDRTAPLIPVVSEVTDQSISIKGTAEANSVVEIKIGTTEVAKGITDKNGTFIVAIPMQPAGTLLSITSTDVAGNISKATEMKVLDRTAPAIKISTITNQSVLVTGTTEAKAKVQMSYAMKTTEVTADSNGKFSLTIVAPKTGEEFMFVAWDVPGNKSGILKMKVIDSSAPLLKGTQDISIEAGQTFDAKRNISAMDETDGDVTQSILIAGTVNNRKPGVYSLTYSVKDRSGNETKMIRRVTVKDSVKPIMTGATNHSISLNSKFYPKKGVTAKDNIDGDVTKKIQVSGSVNVKKVGTYTMTYKVSDASSNTTIVIRKITVKDNVKPVITGAKSKTIKYKSSFKPMTGVTAKDNVDGSLTKSIKVTGKVNTKRKGVYSLTYTVKDKATNSTVIKIKITVK</sequence>
<dbReference type="Proteomes" id="UP001243286">
    <property type="component" value="Unassembled WGS sequence"/>
</dbReference>
<comment type="similarity">
    <text evidence="2 7">Belongs to the peptidase S8 family.</text>
</comment>
<reference evidence="12 13" key="1">
    <citation type="submission" date="2023-04" db="EMBL/GenBank/DDBJ databases">
        <title>Antarctic isolates genomes.</title>
        <authorList>
            <person name="Dimov S.G."/>
        </authorList>
    </citation>
    <scope>NUCLEOTIDE SEQUENCE [LARGE SCALE GENOMIC DNA]</scope>
    <source>
        <strain evidence="12 13">AL19</strain>
    </source>
</reference>
<feature type="active site" description="Charge relay system" evidence="7">
    <location>
        <position position="167"/>
    </location>
</feature>
<dbReference type="InterPro" id="IPR041498">
    <property type="entry name" value="Big_6"/>
</dbReference>
<evidence type="ECO:0000256" key="4">
    <source>
        <dbReference type="ARBA" id="ARBA00022670"/>
    </source>
</evidence>
<evidence type="ECO:0000259" key="11">
    <source>
        <dbReference type="Pfam" id="PF17936"/>
    </source>
</evidence>
<feature type="domain" description="Pesticidal crystal protein Cry22Aa Ig-like" evidence="10">
    <location>
        <begin position="880"/>
        <end position="949"/>
    </location>
</feature>
<dbReference type="PROSITE" id="PS51892">
    <property type="entry name" value="SUBTILASE"/>
    <property type="match status" value="1"/>
</dbReference>
<feature type="domain" description="Bacterial Ig" evidence="11">
    <location>
        <begin position="468"/>
        <end position="548"/>
    </location>
</feature>
<dbReference type="PROSITE" id="PS00138">
    <property type="entry name" value="SUBTILASE_SER"/>
    <property type="match status" value="1"/>
</dbReference>
<feature type="active site" description="Charge relay system" evidence="7">
    <location>
        <position position="134"/>
    </location>
</feature>
<dbReference type="NCBIfam" id="NF033510">
    <property type="entry name" value="Ca_tandemer"/>
    <property type="match status" value="2"/>
</dbReference>
<keyword evidence="3" id="KW-0964">Secreted</keyword>
<comment type="caution">
    <text evidence="12">The sequence shown here is derived from an EMBL/GenBank/DDBJ whole genome shotgun (WGS) entry which is preliminary data.</text>
</comment>
<name>A0ABT6R7W5_9BACL</name>
<dbReference type="InterPro" id="IPR023828">
    <property type="entry name" value="Peptidase_S8_Ser-AS"/>
</dbReference>
<feature type="domain" description="Pesticidal crystal protein Cry22Aa Ig-like" evidence="10">
    <location>
        <begin position="957"/>
        <end position="1027"/>
    </location>
</feature>
<feature type="domain" description="Bacterial Ig" evidence="11">
    <location>
        <begin position="551"/>
        <end position="631"/>
    </location>
</feature>
<evidence type="ECO:0000256" key="5">
    <source>
        <dbReference type="ARBA" id="ARBA00022801"/>
    </source>
</evidence>
<dbReference type="SUPFAM" id="SSF52743">
    <property type="entry name" value="Subtilisin-like"/>
    <property type="match status" value="1"/>
</dbReference>
<evidence type="ECO:0000259" key="10">
    <source>
        <dbReference type="Pfam" id="PF16403"/>
    </source>
</evidence>
<evidence type="ECO:0000313" key="13">
    <source>
        <dbReference type="Proteomes" id="UP001243286"/>
    </source>
</evidence>
<evidence type="ECO:0000256" key="2">
    <source>
        <dbReference type="ARBA" id="ARBA00011073"/>
    </source>
</evidence>
<organism evidence="12 13">
    <name type="scientific">Exiguobacterium antarcticum</name>
    <dbReference type="NCBI Taxonomy" id="132920"/>
    <lineage>
        <taxon>Bacteria</taxon>
        <taxon>Bacillati</taxon>
        <taxon>Bacillota</taxon>
        <taxon>Bacilli</taxon>
        <taxon>Bacillales</taxon>
        <taxon>Bacillales Family XII. Incertae Sedis</taxon>
        <taxon>Exiguobacterium</taxon>
    </lineage>
</organism>
<feature type="signal peptide" evidence="8">
    <location>
        <begin position="1"/>
        <end position="25"/>
    </location>
</feature>
<dbReference type="PANTHER" id="PTHR43806:SF11">
    <property type="entry name" value="CEREVISIN-RELATED"/>
    <property type="match status" value="1"/>
</dbReference>
<keyword evidence="6 7" id="KW-0720">Serine protease</keyword>
<dbReference type="EMBL" id="JASBQV010000039">
    <property type="protein sequence ID" value="MDI3236399.1"/>
    <property type="molecule type" value="Genomic_DNA"/>
</dbReference>
<dbReference type="CDD" id="cd07484">
    <property type="entry name" value="Peptidases_S8_Thermitase_like"/>
    <property type="match status" value="1"/>
</dbReference>
<dbReference type="PRINTS" id="PR00723">
    <property type="entry name" value="SUBTILISIN"/>
</dbReference>
<dbReference type="PROSITE" id="PS00137">
    <property type="entry name" value="SUBTILASE_HIS"/>
    <property type="match status" value="1"/>
</dbReference>
<dbReference type="Pfam" id="PF16403">
    <property type="entry name" value="Bact_surface_Ig-like"/>
    <property type="match status" value="3"/>
</dbReference>
<dbReference type="Pfam" id="PF17936">
    <property type="entry name" value="Big_6"/>
    <property type="match status" value="4"/>
</dbReference>
<comment type="subcellular location">
    <subcellularLocation>
        <location evidence="1">Secreted</location>
    </subcellularLocation>
</comment>
<dbReference type="InterPro" id="IPR032179">
    <property type="entry name" value="Cry22Aa_Ig-like"/>
</dbReference>
<dbReference type="InterPro" id="IPR013783">
    <property type="entry name" value="Ig-like_fold"/>
</dbReference>
<keyword evidence="4 7" id="KW-0645">Protease</keyword>
<protein>
    <submittedName>
        <fullName evidence="12">S8 family serine peptidase</fullName>
    </submittedName>
</protein>
<evidence type="ECO:0000256" key="6">
    <source>
        <dbReference type="ARBA" id="ARBA00022825"/>
    </source>
</evidence>
<evidence type="ECO:0000256" key="7">
    <source>
        <dbReference type="PROSITE-ProRule" id="PRU01240"/>
    </source>
</evidence>
<evidence type="ECO:0000313" key="12">
    <source>
        <dbReference type="EMBL" id="MDI3236399.1"/>
    </source>
</evidence>
<dbReference type="RefSeq" id="WP_282357406.1">
    <property type="nucleotide sequence ID" value="NZ_JASBQV010000039.1"/>
</dbReference>
<dbReference type="InterPro" id="IPR000209">
    <property type="entry name" value="Peptidase_S8/S53_dom"/>
</dbReference>
<dbReference type="Gene3D" id="3.40.50.200">
    <property type="entry name" value="Peptidase S8/S53 domain"/>
    <property type="match status" value="1"/>
</dbReference>
<dbReference type="InterPro" id="IPR034084">
    <property type="entry name" value="Thermitase-like_dom"/>
</dbReference>
<proteinExistence type="inferred from homology"/>
<dbReference type="InterPro" id="IPR050131">
    <property type="entry name" value="Peptidase_S8_subtilisin-like"/>
</dbReference>